<dbReference type="EMBL" id="JBHLUN010000006">
    <property type="protein sequence ID" value="MFC0408410.1"/>
    <property type="molecule type" value="Genomic_DNA"/>
</dbReference>
<dbReference type="SUPFAM" id="SSF48452">
    <property type="entry name" value="TPR-like"/>
    <property type="match status" value="1"/>
</dbReference>
<accession>A0ABV6JSF3</accession>
<protein>
    <submittedName>
        <fullName evidence="4">SirB1 family protein</fullName>
    </submittedName>
</protein>
<gene>
    <name evidence="4" type="ORF">ACFFGY_09140</name>
</gene>
<evidence type="ECO:0000313" key="5">
    <source>
        <dbReference type="Proteomes" id="UP001589865"/>
    </source>
</evidence>
<comment type="caution">
    <text evidence="4">The sequence shown here is derived from an EMBL/GenBank/DDBJ whole genome shotgun (WGS) entry which is preliminary data.</text>
</comment>
<sequence>MSGRPEDNSAQDPQSVAARARAEARAALDAAGSLPDPELDIASIALQFARINAPEADWRAAAEQLSALARDTVAAAVADREADGGDPLARHALLRRVLHAEGGFEGNEEDYDALDNANLIRVLERRRGLPVALGILWLHVAEATGWGAHGLDFPGHFLLALEGARGQVVVDPFNGGNALSAPELRQLLKRLEGERAELRPGLLAPVGKRAVLLRLQNNIKLRLLRTGDMEGALACTEDMLRLAPDAAGLWREAGLMQQRLDRIGAAITSLERFLELAGAGEASERMRLLIEELRQRLN</sequence>
<evidence type="ECO:0000256" key="1">
    <source>
        <dbReference type="ARBA" id="ARBA00007100"/>
    </source>
</evidence>
<evidence type="ECO:0000256" key="2">
    <source>
        <dbReference type="SAM" id="MobiDB-lite"/>
    </source>
</evidence>
<feature type="region of interest" description="Disordered" evidence="2">
    <location>
        <begin position="1"/>
        <end position="21"/>
    </location>
</feature>
<comment type="similarity">
    <text evidence="1">Belongs to the UPF0162 family.</text>
</comment>
<name>A0ABV6JSF3_9PROT</name>
<dbReference type="InterPro" id="IPR011990">
    <property type="entry name" value="TPR-like_helical_dom_sf"/>
</dbReference>
<evidence type="ECO:0000259" key="3">
    <source>
        <dbReference type="Pfam" id="PF13369"/>
    </source>
</evidence>
<feature type="domain" description="Protein SirB1 N-terminal" evidence="3">
    <location>
        <begin position="71"/>
        <end position="216"/>
    </location>
</feature>
<reference evidence="4 5" key="1">
    <citation type="submission" date="2024-09" db="EMBL/GenBank/DDBJ databases">
        <authorList>
            <person name="Sun Q."/>
            <person name="Mori K."/>
        </authorList>
    </citation>
    <scope>NUCLEOTIDE SEQUENCE [LARGE SCALE GENOMIC DNA]</scope>
    <source>
        <strain evidence="4 5">TBRC 5777</strain>
    </source>
</reference>
<dbReference type="Pfam" id="PF13369">
    <property type="entry name" value="Transglut_core2"/>
    <property type="match status" value="1"/>
</dbReference>
<dbReference type="RefSeq" id="WP_377044165.1">
    <property type="nucleotide sequence ID" value="NZ_JBHLUN010000006.1"/>
</dbReference>
<proteinExistence type="inferred from homology"/>
<dbReference type="Pfam" id="PF13371">
    <property type="entry name" value="TPR_9"/>
    <property type="match status" value="1"/>
</dbReference>
<dbReference type="PANTHER" id="PTHR31350">
    <property type="entry name" value="SI:DKEY-261L7.2"/>
    <property type="match status" value="1"/>
</dbReference>
<dbReference type="InterPro" id="IPR032698">
    <property type="entry name" value="SirB1_N"/>
</dbReference>
<dbReference type="Gene3D" id="1.25.40.10">
    <property type="entry name" value="Tetratricopeptide repeat domain"/>
    <property type="match status" value="1"/>
</dbReference>
<evidence type="ECO:0000313" key="4">
    <source>
        <dbReference type="EMBL" id="MFC0408410.1"/>
    </source>
</evidence>
<organism evidence="4 5">
    <name type="scientific">Roseomonas elaeocarpi</name>
    <dbReference type="NCBI Taxonomy" id="907779"/>
    <lineage>
        <taxon>Bacteria</taxon>
        <taxon>Pseudomonadati</taxon>
        <taxon>Pseudomonadota</taxon>
        <taxon>Alphaproteobacteria</taxon>
        <taxon>Acetobacterales</taxon>
        <taxon>Roseomonadaceae</taxon>
        <taxon>Roseomonas</taxon>
    </lineage>
</organism>
<keyword evidence="5" id="KW-1185">Reference proteome</keyword>
<dbReference type="Proteomes" id="UP001589865">
    <property type="component" value="Unassembled WGS sequence"/>
</dbReference>
<dbReference type="PANTHER" id="PTHR31350:SF21">
    <property type="entry name" value="F-BOX ONLY PROTEIN 21"/>
    <property type="match status" value="1"/>
</dbReference>